<dbReference type="PANTHER" id="PTHR22978:SF22">
    <property type="entry name" value="BTG FAMILY PROTEIN"/>
    <property type="match status" value="1"/>
</dbReference>
<dbReference type="Gene3D" id="3.90.640.90">
    <property type="entry name" value="Anti-proliferative protein, N-terminal domain"/>
    <property type="match status" value="1"/>
</dbReference>
<dbReference type="PANTHER" id="PTHR22978">
    <property type="entry name" value="B-CELL TRANSLOCATION GENE"/>
    <property type="match status" value="1"/>
</dbReference>
<evidence type="ECO:0000256" key="2">
    <source>
        <dbReference type="SAM" id="MobiDB-lite"/>
    </source>
</evidence>
<dbReference type="SUPFAM" id="SSF160696">
    <property type="entry name" value="BTG domain-like"/>
    <property type="match status" value="1"/>
</dbReference>
<evidence type="ECO:0000313" key="5">
    <source>
        <dbReference type="Proteomes" id="UP001174909"/>
    </source>
</evidence>
<keyword evidence="5" id="KW-1185">Reference proteome</keyword>
<reference evidence="4" key="1">
    <citation type="submission" date="2023-03" db="EMBL/GenBank/DDBJ databases">
        <authorList>
            <person name="Steffen K."/>
            <person name="Cardenas P."/>
        </authorList>
    </citation>
    <scope>NUCLEOTIDE SEQUENCE</scope>
</reference>
<dbReference type="EMBL" id="CASHTH010002645">
    <property type="protein sequence ID" value="CAI8033196.1"/>
    <property type="molecule type" value="Genomic_DNA"/>
</dbReference>
<accession>A0AA35SQQ0</accession>
<gene>
    <name evidence="4" type="ORF">GBAR_LOCUS18715</name>
</gene>
<feature type="compositionally biased region" description="Polar residues" evidence="2">
    <location>
        <begin position="121"/>
        <end position="168"/>
    </location>
</feature>
<comment type="similarity">
    <text evidence="1">Belongs to the BTG family.</text>
</comment>
<feature type="region of interest" description="Disordered" evidence="2">
    <location>
        <begin position="121"/>
        <end position="198"/>
    </location>
</feature>
<dbReference type="InterPro" id="IPR036054">
    <property type="entry name" value="BTG-like_sf"/>
</dbReference>
<dbReference type="InterPro" id="IPR033332">
    <property type="entry name" value="BTG"/>
</dbReference>
<dbReference type="InterPro" id="IPR002087">
    <property type="entry name" value="Anti_prolifrtn"/>
</dbReference>
<sequence length="219" mass="24184">MRTEVQCGCEFISTLLTQRHLPIQFSRSFRRRMEELLLARFRDHWDPTNPTRGSAYRCIRINGSRLDPVVREAAKVTGLSNISEYLPTQLTLWIDPRDVSYRIGEDGSICSCTMDLPTSGVSRSSTYGGAASPSWNHPTHSVATAPRTSPVPSRTASPSPVKRSTSTPAKHRSITPPSVAGRVSPASSSSPPNSGHTSYYMNQMYDSLSRLDYAIPVRV</sequence>
<feature type="compositionally biased region" description="Low complexity" evidence="2">
    <location>
        <begin position="176"/>
        <end position="195"/>
    </location>
</feature>
<name>A0AA35SQQ0_GEOBA</name>
<dbReference type="GO" id="GO:0005737">
    <property type="term" value="C:cytoplasm"/>
    <property type="evidence" value="ECO:0007669"/>
    <property type="project" value="TreeGrafter"/>
</dbReference>
<feature type="domain" description="Anti-proliferative protein" evidence="3">
    <location>
        <begin position="1"/>
        <end position="106"/>
    </location>
</feature>
<protein>
    <submittedName>
        <fullName evidence="4">Protein BTG1</fullName>
    </submittedName>
</protein>
<comment type="caution">
    <text evidence="4">The sequence shown here is derived from an EMBL/GenBank/DDBJ whole genome shotgun (WGS) entry which is preliminary data.</text>
</comment>
<dbReference type="PRINTS" id="PR00310">
    <property type="entry name" value="ANTIPRLFBTG1"/>
</dbReference>
<organism evidence="4 5">
    <name type="scientific">Geodia barretti</name>
    <name type="common">Barrett's horny sponge</name>
    <dbReference type="NCBI Taxonomy" id="519541"/>
    <lineage>
        <taxon>Eukaryota</taxon>
        <taxon>Metazoa</taxon>
        <taxon>Porifera</taxon>
        <taxon>Demospongiae</taxon>
        <taxon>Heteroscleromorpha</taxon>
        <taxon>Tetractinellida</taxon>
        <taxon>Astrophorina</taxon>
        <taxon>Geodiidae</taxon>
        <taxon>Geodia</taxon>
    </lineage>
</organism>
<dbReference type="GO" id="GO:0005634">
    <property type="term" value="C:nucleus"/>
    <property type="evidence" value="ECO:0007669"/>
    <property type="project" value="TreeGrafter"/>
</dbReference>
<evidence type="ECO:0000313" key="4">
    <source>
        <dbReference type="EMBL" id="CAI8033196.1"/>
    </source>
</evidence>
<dbReference type="SMART" id="SM00099">
    <property type="entry name" value="btg1"/>
    <property type="match status" value="1"/>
</dbReference>
<dbReference type="Proteomes" id="UP001174909">
    <property type="component" value="Unassembled WGS sequence"/>
</dbReference>
<dbReference type="AlphaFoldDB" id="A0AA35SQQ0"/>
<evidence type="ECO:0000259" key="3">
    <source>
        <dbReference type="SMART" id="SM00099"/>
    </source>
</evidence>
<dbReference type="Pfam" id="PF07742">
    <property type="entry name" value="BTG"/>
    <property type="match status" value="1"/>
</dbReference>
<evidence type="ECO:0000256" key="1">
    <source>
        <dbReference type="ARBA" id="ARBA00007989"/>
    </source>
</evidence>
<proteinExistence type="inferred from homology"/>